<protein>
    <submittedName>
        <fullName evidence="11">Tcf-1</fullName>
    </submittedName>
</protein>
<keyword evidence="6" id="KW-0010">Activator</keyword>
<evidence type="ECO:0000313" key="11">
    <source>
        <dbReference type="EMBL" id="AID23645.1"/>
    </source>
</evidence>
<comment type="similarity">
    <text evidence="2">Belongs to the TCF/LEF family.</text>
</comment>
<dbReference type="FunFam" id="1.10.30.10:FF:000001">
    <property type="entry name" value="transcription factor 7 isoform X2"/>
    <property type="match status" value="1"/>
</dbReference>
<dbReference type="Gene3D" id="1.10.30.10">
    <property type="entry name" value="High mobility group box domain"/>
    <property type="match status" value="1"/>
</dbReference>
<dbReference type="CDD" id="cd21996">
    <property type="entry name" value="HMG-box_TCF7-like"/>
    <property type="match status" value="1"/>
</dbReference>
<evidence type="ECO:0000256" key="1">
    <source>
        <dbReference type="ARBA" id="ARBA00004123"/>
    </source>
</evidence>
<dbReference type="SMART" id="SM01366">
    <property type="entry name" value="c-clamp"/>
    <property type="match status" value="1"/>
</dbReference>
<proteinExistence type="evidence at transcript level"/>
<dbReference type="EMBL" id="KJ658723">
    <property type="protein sequence ID" value="AID23645.1"/>
    <property type="molecule type" value="mRNA"/>
</dbReference>
<keyword evidence="8 9" id="KW-0539">Nucleus</keyword>
<sequence>MPHTGSAISDLSPEDSARDSASLVATPLASFPMFPFPTHSALVDKIGLSNNGLSLLNSTALYTSFAHLFPHDYSWINQFNSLTNRGYGFAFPSSPMEIEKQKVEKGKEVERKRCYIKKPLNAFMLFMKENREKVMQESTLKESAAINQILGRKWHQLERSEQAKYYEMARKERQIHMKLYPGWTARDNYANGKKKKRKRCGMSEEALELDLSTPKKCRARFGVNQVDNWCKHCRRKKKCLMYSNEDDEDACSEGEECLKAAAADDTASRIAHSNVIHYDDNMPVDLTCSKGKPSSSLNIFYQNPLLSYTIPTLNTLMCTPPPPLTVHKDAFKVS</sequence>
<keyword evidence="3" id="KW-0879">Wnt signaling pathway</keyword>
<feature type="DNA-binding region" description="HMG box" evidence="9">
    <location>
        <begin position="116"/>
        <end position="184"/>
    </location>
</feature>
<comment type="subcellular location">
    <subcellularLocation>
        <location evidence="1">Nucleus</location>
    </subcellularLocation>
</comment>
<organism evidence="11">
    <name type="scientific">Hofstenia miamia</name>
    <name type="common">Three-banded panther worm</name>
    <dbReference type="NCBI Taxonomy" id="442651"/>
    <lineage>
        <taxon>Eukaryota</taxon>
        <taxon>Metazoa</taxon>
        <taxon>Xenacoelomorpha</taxon>
        <taxon>Acoelomorpha</taxon>
        <taxon>Acoela</taxon>
        <taxon>Hofsteniidae</taxon>
        <taxon>Hofstenia</taxon>
    </lineage>
</organism>
<evidence type="ECO:0000256" key="8">
    <source>
        <dbReference type="ARBA" id="ARBA00023242"/>
    </source>
</evidence>
<keyword evidence="4" id="KW-0805">Transcription regulation</keyword>
<dbReference type="GO" id="GO:0060070">
    <property type="term" value="P:canonical Wnt signaling pathway"/>
    <property type="evidence" value="ECO:0007669"/>
    <property type="project" value="TreeGrafter"/>
</dbReference>
<dbReference type="AlphaFoldDB" id="A0A068CMW2"/>
<dbReference type="GO" id="GO:0000981">
    <property type="term" value="F:DNA-binding transcription factor activity, RNA polymerase II-specific"/>
    <property type="evidence" value="ECO:0007669"/>
    <property type="project" value="TreeGrafter"/>
</dbReference>
<feature type="domain" description="HMG box" evidence="10">
    <location>
        <begin position="116"/>
        <end position="184"/>
    </location>
</feature>
<dbReference type="PANTHER" id="PTHR10373">
    <property type="entry name" value="TRANSCRIPTION FACTOR 7 FAMILY MEMBER"/>
    <property type="match status" value="1"/>
</dbReference>
<evidence type="ECO:0000256" key="6">
    <source>
        <dbReference type="ARBA" id="ARBA00023159"/>
    </source>
</evidence>
<dbReference type="GO" id="GO:0000978">
    <property type="term" value="F:RNA polymerase II cis-regulatory region sequence-specific DNA binding"/>
    <property type="evidence" value="ECO:0007669"/>
    <property type="project" value="TreeGrafter"/>
</dbReference>
<evidence type="ECO:0000259" key="10">
    <source>
        <dbReference type="PROSITE" id="PS50118"/>
    </source>
</evidence>
<dbReference type="SMART" id="SM00398">
    <property type="entry name" value="HMG"/>
    <property type="match status" value="1"/>
</dbReference>
<dbReference type="InterPro" id="IPR024940">
    <property type="entry name" value="TCF/LEF"/>
</dbReference>
<evidence type="ECO:0000256" key="7">
    <source>
        <dbReference type="ARBA" id="ARBA00023163"/>
    </source>
</evidence>
<dbReference type="GO" id="GO:1990907">
    <property type="term" value="C:beta-catenin-TCF complex"/>
    <property type="evidence" value="ECO:0007669"/>
    <property type="project" value="TreeGrafter"/>
</dbReference>
<dbReference type="Pfam" id="PF00505">
    <property type="entry name" value="HMG_box"/>
    <property type="match status" value="1"/>
</dbReference>
<evidence type="ECO:0000256" key="3">
    <source>
        <dbReference type="ARBA" id="ARBA00022687"/>
    </source>
</evidence>
<evidence type="ECO:0000256" key="2">
    <source>
        <dbReference type="ARBA" id="ARBA00006569"/>
    </source>
</evidence>
<accession>A0A068CMW2</accession>
<dbReference type="SUPFAM" id="SSF47095">
    <property type="entry name" value="HMG-box"/>
    <property type="match status" value="1"/>
</dbReference>
<evidence type="ECO:0000256" key="4">
    <source>
        <dbReference type="ARBA" id="ARBA00023015"/>
    </source>
</evidence>
<keyword evidence="5 9" id="KW-0238">DNA-binding</keyword>
<keyword evidence="7" id="KW-0804">Transcription</keyword>
<name>A0A068CMW2_HOFMI</name>
<dbReference type="InterPro" id="IPR009071">
    <property type="entry name" value="HMG_box_dom"/>
</dbReference>
<dbReference type="InterPro" id="IPR036910">
    <property type="entry name" value="HMG_box_dom_sf"/>
</dbReference>
<reference evidence="11" key="1">
    <citation type="journal article" date="2014" name="Curr. Biol.">
        <title>Whole-body acoel regeneration is controlled by wnt and bmp-admp signaling.</title>
        <authorList>
            <person name="Srivastava M."/>
            <person name="Mazza-Curll K.L."/>
            <person name="van Wolfswinkel J.C."/>
            <person name="Reddien P.W."/>
        </authorList>
    </citation>
    <scope>NUCLEOTIDE SEQUENCE</scope>
</reference>
<evidence type="ECO:0000256" key="5">
    <source>
        <dbReference type="ARBA" id="ARBA00023125"/>
    </source>
</evidence>
<evidence type="ECO:0000256" key="9">
    <source>
        <dbReference type="PROSITE-ProRule" id="PRU00267"/>
    </source>
</evidence>
<dbReference type="PROSITE" id="PS50118">
    <property type="entry name" value="HMG_BOX_2"/>
    <property type="match status" value="1"/>
</dbReference>
<dbReference type="PANTHER" id="PTHR10373:SF38">
    <property type="entry name" value="PROTEIN PANGOLIN, ISOFORM J"/>
    <property type="match status" value="1"/>
</dbReference>
<dbReference type="GO" id="GO:0000785">
    <property type="term" value="C:chromatin"/>
    <property type="evidence" value="ECO:0007669"/>
    <property type="project" value="TreeGrafter"/>
</dbReference>